<organism evidence="1 2">
    <name type="scientific">Actinomadura bangladeshensis</name>
    <dbReference type="NCBI Taxonomy" id="453573"/>
    <lineage>
        <taxon>Bacteria</taxon>
        <taxon>Bacillati</taxon>
        <taxon>Actinomycetota</taxon>
        <taxon>Actinomycetes</taxon>
        <taxon>Streptosporangiales</taxon>
        <taxon>Thermomonosporaceae</taxon>
        <taxon>Actinomadura</taxon>
    </lineage>
</organism>
<accession>A0A4R4PDB4</accession>
<dbReference type="Proteomes" id="UP000295431">
    <property type="component" value="Unassembled WGS sequence"/>
</dbReference>
<evidence type="ECO:0000313" key="2">
    <source>
        <dbReference type="Proteomes" id="UP000295431"/>
    </source>
</evidence>
<evidence type="ECO:0000313" key="1">
    <source>
        <dbReference type="EMBL" id="TDC20249.1"/>
    </source>
</evidence>
<reference evidence="1 2" key="1">
    <citation type="submission" date="2019-03" db="EMBL/GenBank/DDBJ databases">
        <title>Draft genome sequences of novel Actinobacteria.</title>
        <authorList>
            <person name="Sahin N."/>
            <person name="Ay H."/>
            <person name="Saygin H."/>
        </authorList>
    </citation>
    <scope>NUCLEOTIDE SEQUENCE [LARGE SCALE GENOMIC DNA]</scope>
    <source>
        <strain evidence="1 2">DSM 45347</strain>
    </source>
</reference>
<name>A0A4R4PDB4_9ACTN</name>
<protein>
    <recommendedName>
        <fullName evidence="3">Peptidoglycan-binding protein</fullName>
    </recommendedName>
</protein>
<evidence type="ECO:0008006" key="3">
    <source>
        <dbReference type="Google" id="ProtNLM"/>
    </source>
</evidence>
<dbReference type="OrthoDB" id="3533852at2"/>
<keyword evidence="2" id="KW-1185">Reference proteome</keyword>
<proteinExistence type="predicted"/>
<dbReference type="AlphaFoldDB" id="A0A4R4PDB4"/>
<comment type="caution">
    <text evidence="1">The sequence shown here is derived from an EMBL/GenBank/DDBJ whole genome shotgun (WGS) entry which is preliminary data.</text>
</comment>
<dbReference type="EMBL" id="SMJW01000002">
    <property type="protein sequence ID" value="TDC20249.1"/>
    <property type="molecule type" value="Genomic_DNA"/>
</dbReference>
<sequence length="129" mass="14132">MRLEQRFAETALRAGGIRWRSTGGCSDRTVRTCTSFEGVRWGTIKGVIDFAESSGCEITITGGTERGHAPGTYSHANGYKLDIAPGRCVDAAIKRYPSAGTRGDGARLYRSPDGTVFAREKDHWDITFR</sequence>
<gene>
    <name evidence="1" type="ORF">E1284_01135</name>
</gene>